<dbReference type="GO" id="GO:0071949">
    <property type="term" value="F:FAD binding"/>
    <property type="evidence" value="ECO:0007669"/>
    <property type="project" value="TreeGrafter"/>
</dbReference>
<dbReference type="GO" id="GO:0035999">
    <property type="term" value="P:tetrahydrofolate interconversion"/>
    <property type="evidence" value="ECO:0007669"/>
    <property type="project" value="UniProtKB-UniPathway"/>
</dbReference>
<dbReference type="CDD" id="cd00537">
    <property type="entry name" value="MTHFR"/>
    <property type="match status" value="1"/>
</dbReference>
<evidence type="ECO:0000256" key="2">
    <source>
        <dbReference type="ARBA" id="ARBA00004777"/>
    </source>
</evidence>
<evidence type="ECO:0000313" key="13">
    <source>
        <dbReference type="EMBL" id="RJK96850.1"/>
    </source>
</evidence>
<reference evidence="13 14" key="1">
    <citation type="submission" date="2018-09" db="EMBL/GenBank/DDBJ databases">
        <title>YIM 75000 draft genome.</title>
        <authorList>
            <person name="Tang S."/>
            <person name="Feng Y."/>
        </authorList>
    </citation>
    <scope>NUCLEOTIDE SEQUENCE [LARGE SCALE GENOMIC DNA]</scope>
    <source>
        <strain evidence="13 14">YIM 75000</strain>
    </source>
</reference>
<keyword evidence="9" id="KW-0486">Methionine biosynthesis</keyword>
<evidence type="ECO:0000256" key="9">
    <source>
        <dbReference type="ARBA" id="ARBA00023167"/>
    </source>
</evidence>
<comment type="pathway">
    <text evidence="10">Amino-acid biosynthesis; L-methionine biosynthesis via de novo pathway.</text>
</comment>
<keyword evidence="6 12" id="KW-0274">FAD</keyword>
<accession>A0A3A3YYN2</accession>
<gene>
    <name evidence="13" type="primary">metF</name>
    <name evidence="13" type="ORF">D5H78_06195</name>
</gene>
<dbReference type="EC" id="1.5.1.54" evidence="12"/>
<dbReference type="PANTHER" id="PTHR45754:SF3">
    <property type="entry name" value="METHYLENETETRAHYDROFOLATE REDUCTASE (NADPH)"/>
    <property type="match status" value="1"/>
</dbReference>
<keyword evidence="5 12" id="KW-0285">Flavoprotein</keyword>
<dbReference type="GO" id="GO:0005829">
    <property type="term" value="C:cytosol"/>
    <property type="evidence" value="ECO:0007669"/>
    <property type="project" value="InterPro"/>
</dbReference>
<dbReference type="AlphaFoldDB" id="A0A3A3YYN2"/>
<dbReference type="Proteomes" id="UP000265614">
    <property type="component" value="Unassembled WGS sequence"/>
</dbReference>
<evidence type="ECO:0000256" key="6">
    <source>
        <dbReference type="ARBA" id="ARBA00022827"/>
    </source>
</evidence>
<dbReference type="GO" id="GO:0009086">
    <property type="term" value="P:methionine biosynthetic process"/>
    <property type="evidence" value="ECO:0007669"/>
    <property type="project" value="UniProtKB-KW"/>
</dbReference>
<evidence type="ECO:0000256" key="11">
    <source>
        <dbReference type="ARBA" id="ARBA00048628"/>
    </source>
</evidence>
<sequence>MVAGPALHRPAAPTVRDLLRSGRRSFSFEFFPPKTDEGERQLWTAIRRLEPLRPSFVSITYGAGGSTRDRTVAMTERVATETTLTPVAHLTAVGHSVAELRRVVGSLAAAGVRNVLALRGDPPGDPQGEWVRHPEGLEYAEELVRLVRASGDFCVGVAAFPERHPRSPDWDSDIRHFVRKCEAGADYAITQMFFRADDYLRLRDRVAAAGCEVPIIPEIMPVTNVRQIERMAQLSGAAFPADLAAALHAVEDDPAAVRAVGVEHASRLSERLLAEGVPGLHFITLNRSTATLEIYQRLGLGRERA</sequence>
<evidence type="ECO:0000256" key="12">
    <source>
        <dbReference type="RuleBase" id="RU003862"/>
    </source>
</evidence>
<keyword evidence="14" id="KW-1185">Reference proteome</keyword>
<dbReference type="SUPFAM" id="SSF51730">
    <property type="entry name" value="FAD-linked oxidoreductase"/>
    <property type="match status" value="1"/>
</dbReference>
<dbReference type="InterPro" id="IPR003171">
    <property type="entry name" value="Mehydrof_redctse-like"/>
</dbReference>
<keyword evidence="4" id="KW-0028">Amino-acid biosynthesis</keyword>
<comment type="pathway">
    <text evidence="2 12">One-carbon metabolism; tetrahydrofolate interconversion.</text>
</comment>
<proteinExistence type="inferred from homology"/>
<evidence type="ECO:0000256" key="10">
    <source>
        <dbReference type="ARBA" id="ARBA00034478"/>
    </source>
</evidence>
<dbReference type="InterPro" id="IPR004620">
    <property type="entry name" value="MTHF_reductase_bac"/>
</dbReference>
<evidence type="ECO:0000256" key="3">
    <source>
        <dbReference type="ARBA" id="ARBA00006743"/>
    </source>
</evidence>
<evidence type="ECO:0000256" key="4">
    <source>
        <dbReference type="ARBA" id="ARBA00022605"/>
    </source>
</evidence>
<comment type="similarity">
    <text evidence="3 12">Belongs to the methylenetetrahydrofolate reductase family.</text>
</comment>
<evidence type="ECO:0000256" key="8">
    <source>
        <dbReference type="ARBA" id="ARBA00023027"/>
    </source>
</evidence>
<organism evidence="13 14">
    <name type="scientific">Vallicoccus soli</name>
    <dbReference type="NCBI Taxonomy" id="2339232"/>
    <lineage>
        <taxon>Bacteria</taxon>
        <taxon>Bacillati</taxon>
        <taxon>Actinomycetota</taxon>
        <taxon>Actinomycetes</taxon>
        <taxon>Motilibacterales</taxon>
        <taxon>Vallicoccaceae</taxon>
        <taxon>Vallicoccus</taxon>
    </lineage>
</organism>
<comment type="caution">
    <text evidence="13">The sequence shown here is derived from an EMBL/GenBank/DDBJ whole genome shotgun (WGS) entry which is preliminary data.</text>
</comment>
<dbReference type="NCBIfam" id="TIGR00676">
    <property type="entry name" value="fadh2"/>
    <property type="match status" value="1"/>
</dbReference>
<keyword evidence="7 12" id="KW-0560">Oxidoreductase</keyword>
<keyword evidence="8" id="KW-0520">NAD</keyword>
<evidence type="ECO:0000256" key="1">
    <source>
        <dbReference type="ARBA" id="ARBA00001974"/>
    </source>
</evidence>
<dbReference type="UniPathway" id="UPA00193"/>
<dbReference type="PANTHER" id="PTHR45754">
    <property type="entry name" value="METHYLENETETRAHYDROFOLATE REDUCTASE"/>
    <property type="match status" value="1"/>
</dbReference>
<comment type="cofactor">
    <cofactor evidence="1 12">
        <name>FAD</name>
        <dbReference type="ChEBI" id="CHEBI:57692"/>
    </cofactor>
</comment>
<comment type="catalytic activity">
    <reaction evidence="11">
        <text>(6S)-5-methyl-5,6,7,8-tetrahydrofolate + NAD(+) = (6R)-5,10-methylene-5,6,7,8-tetrahydrofolate + NADH + H(+)</text>
        <dbReference type="Rhea" id="RHEA:19821"/>
        <dbReference type="ChEBI" id="CHEBI:15378"/>
        <dbReference type="ChEBI" id="CHEBI:15636"/>
        <dbReference type="ChEBI" id="CHEBI:18608"/>
        <dbReference type="ChEBI" id="CHEBI:57540"/>
        <dbReference type="ChEBI" id="CHEBI:57945"/>
        <dbReference type="EC" id="1.5.1.54"/>
    </reaction>
    <physiologicalReaction direction="right-to-left" evidence="11">
        <dbReference type="Rhea" id="RHEA:19823"/>
    </physiologicalReaction>
</comment>
<dbReference type="EMBL" id="QZEZ01000002">
    <property type="protein sequence ID" value="RJK96850.1"/>
    <property type="molecule type" value="Genomic_DNA"/>
</dbReference>
<name>A0A3A3YYN2_9ACTN</name>
<evidence type="ECO:0000256" key="5">
    <source>
        <dbReference type="ARBA" id="ARBA00022630"/>
    </source>
</evidence>
<evidence type="ECO:0000313" key="14">
    <source>
        <dbReference type="Proteomes" id="UP000265614"/>
    </source>
</evidence>
<dbReference type="OrthoDB" id="9812555at2"/>
<dbReference type="InterPro" id="IPR029041">
    <property type="entry name" value="FAD-linked_oxidoreductase-like"/>
</dbReference>
<evidence type="ECO:0000256" key="7">
    <source>
        <dbReference type="ARBA" id="ARBA00023002"/>
    </source>
</evidence>
<dbReference type="RefSeq" id="WP_119949566.1">
    <property type="nucleotide sequence ID" value="NZ_QZEZ01000002.1"/>
</dbReference>
<dbReference type="Gene3D" id="3.20.20.220">
    <property type="match status" value="1"/>
</dbReference>
<dbReference type="Pfam" id="PF02219">
    <property type="entry name" value="MTHFR"/>
    <property type="match status" value="1"/>
</dbReference>
<dbReference type="GO" id="GO:0106312">
    <property type="term" value="F:methylenetetrahydrofolate reductase (NADH) activity"/>
    <property type="evidence" value="ECO:0007669"/>
    <property type="project" value="UniProtKB-EC"/>
</dbReference>
<protein>
    <recommendedName>
        <fullName evidence="12">Methylenetetrahydrofolate reductase</fullName>
        <ecNumber evidence="12">1.5.1.54</ecNumber>
    </recommendedName>
</protein>